<evidence type="ECO:0000313" key="2">
    <source>
        <dbReference type="EMBL" id="RZU53517.1"/>
    </source>
</evidence>
<dbReference type="PROSITE" id="PS50075">
    <property type="entry name" value="CARRIER"/>
    <property type="match status" value="1"/>
</dbReference>
<sequence length="83" mass="9180">MSTHDMDELVRGALHEIAPEADLRGLAPADDLRETLGLDSLDFLQLVEVLSERTGVRIDEDDYPRLDTLAGTVEFLTSAPQRS</sequence>
<organism evidence="2 3">
    <name type="scientific">Krasilnikovia cinnamomea</name>
    <dbReference type="NCBI Taxonomy" id="349313"/>
    <lineage>
        <taxon>Bacteria</taxon>
        <taxon>Bacillati</taxon>
        <taxon>Actinomycetota</taxon>
        <taxon>Actinomycetes</taxon>
        <taxon>Micromonosporales</taxon>
        <taxon>Micromonosporaceae</taxon>
        <taxon>Krasilnikovia</taxon>
    </lineage>
</organism>
<dbReference type="Gene3D" id="1.10.1200.10">
    <property type="entry name" value="ACP-like"/>
    <property type="match status" value="1"/>
</dbReference>
<dbReference type="EMBL" id="SHKY01000001">
    <property type="protein sequence ID" value="RZU53517.1"/>
    <property type="molecule type" value="Genomic_DNA"/>
</dbReference>
<dbReference type="Pfam" id="PF00550">
    <property type="entry name" value="PP-binding"/>
    <property type="match status" value="1"/>
</dbReference>
<dbReference type="InterPro" id="IPR009081">
    <property type="entry name" value="PP-bd_ACP"/>
</dbReference>
<accession>A0A4Q7ZQX3</accession>
<protein>
    <submittedName>
        <fullName evidence="2">Acyl carrier protein</fullName>
    </submittedName>
</protein>
<keyword evidence="3" id="KW-1185">Reference proteome</keyword>
<reference evidence="2 3" key="1">
    <citation type="submission" date="2019-02" db="EMBL/GenBank/DDBJ databases">
        <title>Sequencing the genomes of 1000 actinobacteria strains.</title>
        <authorList>
            <person name="Klenk H.-P."/>
        </authorList>
    </citation>
    <scope>NUCLEOTIDE SEQUENCE [LARGE SCALE GENOMIC DNA]</scope>
    <source>
        <strain evidence="2 3">DSM 45162</strain>
    </source>
</reference>
<proteinExistence type="predicted"/>
<feature type="domain" description="Carrier" evidence="1">
    <location>
        <begin position="4"/>
        <end position="80"/>
    </location>
</feature>
<evidence type="ECO:0000313" key="3">
    <source>
        <dbReference type="Proteomes" id="UP000292564"/>
    </source>
</evidence>
<gene>
    <name evidence="2" type="ORF">EV385_5446</name>
</gene>
<dbReference type="Proteomes" id="UP000292564">
    <property type="component" value="Unassembled WGS sequence"/>
</dbReference>
<comment type="caution">
    <text evidence="2">The sequence shown here is derived from an EMBL/GenBank/DDBJ whole genome shotgun (WGS) entry which is preliminary data.</text>
</comment>
<dbReference type="SUPFAM" id="SSF47336">
    <property type="entry name" value="ACP-like"/>
    <property type="match status" value="1"/>
</dbReference>
<name>A0A4Q7ZQX3_9ACTN</name>
<dbReference type="RefSeq" id="WP_207229969.1">
    <property type="nucleotide sequence ID" value="NZ_SHKY01000001.1"/>
</dbReference>
<dbReference type="InterPro" id="IPR036736">
    <property type="entry name" value="ACP-like_sf"/>
</dbReference>
<evidence type="ECO:0000259" key="1">
    <source>
        <dbReference type="PROSITE" id="PS50075"/>
    </source>
</evidence>
<dbReference type="AlphaFoldDB" id="A0A4Q7ZQX3"/>